<protein>
    <submittedName>
        <fullName evidence="2">Uncharacterized protein</fullName>
    </submittedName>
</protein>
<organism evidence="2 3">
    <name type="scientific">Cryobacterium cryoconiti</name>
    <dbReference type="NCBI Taxonomy" id="1259239"/>
    <lineage>
        <taxon>Bacteria</taxon>
        <taxon>Bacillati</taxon>
        <taxon>Actinomycetota</taxon>
        <taxon>Actinomycetes</taxon>
        <taxon>Micrococcales</taxon>
        <taxon>Microbacteriaceae</taxon>
        <taxon>Cryobacterium</taxon>
    </lineage>
</organism>
<evidence type="ECO:0000313" key="2">
    <source>
        <dbReference type="EMBL" id="TFD28373.1"/>
    </source>
</evidence>
<dbReference type="Proteomes" id="UP000297472">
    <property type="component" value="Unassembled WGS sequence"/>
</dbReference>
<sequence>AGVPATGGAGGPAGGTGGTAASAGGAGGPAGGSGGAGGPAASAGGVTAGCRFVASRSLFVASRPESGSPPNFELSINPPVSALTLSAGKYLRTWSRRGDAVVAGGIRHDSPDSARTL</sequence>
<keyword evidence="3" id="KW-1185">Reference proteome</keyword>
<name>A0A4Y8JSD4_9MICO</name>
<dbReference type="EMBL" id="SOHA01000035">
    <property type="protein sequence ID" value="TFD28373.1"/>
    <property type="molecule type" value="Genomic_DNA"/>
</dbReference>
<reference evidence="2 3" key="1">
    <citation type="submission" date="2019-03" db="EMBL/GenBank/DDBJ databases">
        <title>Genomics of glacier-inhabiting Cryobacterium strains.</title>
        <authorList>
            <person name="Liu Q."/>
            <person name="Xin Y.-H."/>
        </authorList>
    </citation>
    <scope>NUCLEOTIDE SEQUENCE [LARGE SCALE GENOMIC DNA]</scope>
    <source>
        <strain evidence="2 3">TMT1-51</strain>
    </source>
</reference>
<proteinExistence type="predicted"/>
<evidence type="ECO:0000313" key="3">
    <source>
        <dbReference type="Proteomes" id="UP000297472"/>
    </source>
</evidence>
<accession>A0A4Y8JSD4</accession>
<feature type="region of interest" description="Disordered" evidence="1">
    <location>
        <begin position="1"/>
        <end position="44"/>
    </location>
</feature>
<feature type="non-terminal residue" evidence="2">
    <location>
        <position position="1"/>
    </location>
</feature>
<comment type="caution">
    <text evidence="2">The sequence shown here is derived from an EMBL/GenBank/DDBJ whole genome shotgun (WGS) entry which is preliminary data.</text>
</comment>
<evidence type="ECO:0000256" key="1">
    <source>
        <dbReference type="SAM" id="MobiDB-lite"/>
    </source>
</evidence>
<gene>
    <name evidence="2" type="ORF">E3T49_11925</name>
</gene>
<feature type="compositionally biased region" description="Gly residues" evidence="1">
    <location>
        <begin position="1"/>
        <end position="38"/>
    </location>
</feature>
<dbReference type="AlphaFoldDB" id="A0A4Y8JSD4"/>